<dbReference type="AlphaFoldDB" id="A0A158QWL0"/>
<evidence type="ECO:0000256" key="5">
    <source>
        <dbReference type="ARBA" id="ARBA00023049"/>
    </source>
</evidence>
<dbReference type="Pfam" id="PF01400">
    <property type="entry name" value="Astacin"/>
    <property type="match status" value="1"/>
</dbReference>
<reference evidence="12 13" key="2">
    <citation type="submission" date="2018-11" db="EMBL/GenBank/DDBJ databases">
        <authorList>
            <consortium name="Pathogen Informatics"/>
        </authorList>
    </citation>
    <scope>NUCLEOTIDE SEQUENCE [LARGE SCALE GENOMIC DNA]</scope>
</reference>
<dbReference type="SUPFAM" id="SSF55486">
    <property type="entry name" value="Metalloproteases ('zincins'), catalytic domain"/>
    <property type="match status" value="1"/>
</dbReference>
<name>A0A158QWL0_NIPBR</name>
<protein>
    <recommendedName>
        <fullName evidence="9">Metalloendopeptidase</fullName>
        <ecNumber evidence="9">3.4.24.-</ecNumber>
    </recommendedName>
</protein>
<keyword evidence="1 8" id="KW-0645">Protease</keyword>
<dbReference type="EMBL" id="UYSL01000166">
    <property type="protein sequence ID" value="VDL63015.1"/>
    <property type="molecule type" value="Genomic_DNA"/>
</dbReference>
<evidence type="ECO:0000256" key="4">
    <source>
        <dbReference type="ARBA" id="ARBA00022833"/>
    </source>
</evidence>
<feature type="binding site" evidence="8">
    <location>
        <position position="174"/>
    </location>
    <ligand>
        <name>Zn(2+)</name>
        <dbReference type="ChEBI" id="CHEBI:29105"/>
        <note>catalytic</note>
    </ligand>
</feature>
<feature type="domain" description="CUB" evidence="10">
    <location>
        <begin position="298"/>
        <end position="376"/>
    </location>
</feature>
<feature type="active site" evidence="8">
    <location>
        <position position="171"/>
    </location>
</feature>
<sequence length="376" mass="42652">MLIQPGSEDTIENRERVKELYGSIRIKNMQLRRGGRKNTGKYFYMGPKCNVTTQDIPQQAIDLSARFRPIHLDIGQRNRTVKLIRTAVQFWHDNTCLSFTVRSFCKFVNVKTLRSLSEAGKRITASLASPGRVVMRRILMALIDFVSLMVPAVGHTLVDKSHGRFGIVTHEIGHAIGFYHTQSRYDRDDYITIEMDNIAESMQYNFRKFKFNMAIKELELNAFAMNPDLYTIVAKDVLYMNAMGQRDAPSFSDVRMINELYNCSSNCANQPKPDCLPPGYPDPRDCSRDLPQGTAPGCSGQVVQAVDEWRNLTGVAGDPNDWSALRTAFDCYWHIVAPPGRQVQYYLTLAPSVCMESCPWQSIEINAGEFDLYGMV</sequence>
<evidence type="ECO:0000313" key="14">
    <source>
        <dbReference type="WBParaSite" id="NBR_0000042001-mRNA-1"/>
    </source>
</evidence>
<dbReference type="Proteomes" id="UP000271162">
    <property type="component" value="Unassembled WGS sequence"/>
</dbReference>
<dbReference type="InterPro" id="IPR024079">
    <property type="entry name" value="MetalloPept_cat_dom_sf"/>
</dbReference>
<evidence type="ECO:0000256" key="1">
    <source>
        <dbReference type="ARBA" id="ARBA00022670"/>
    </source>
</evidence>
<evidence type="ECO:0000256" key="2">
    <source>
        <dbReference type="ARBA" id="ARBA00022723"/>
    </source>
</evidence>
<evidence type="ECO:0000313" key="12">
    <source>
        <dbReference type="EMBL" id="VDL63015.1"/>
    </source>
</evidence>
<dbReference type="PROSITE" id="PS01180">
    <property type="entry name" value="CUB"/>
    <property type="match status" value="1"/>
</dbReference>
<keyword evidence="4 8" id="KW-0862">Zinc</keyword>
<dbReference type="InterPro" id="IPR001506">
    <property type="entry name" value="Peptidase_M12A"/>
</dbReference>
<dbReference type="WBParaSite" id="NBR_0000042001-mRNA-1">
    <property type="protein sequence ID" value="NBR_0000042001-mRNA-1"/>
    <property type="gene ID" value="NBR_0000042001"/>
</dbReference>
<keyword evidence="13" id="KW-1185">Reference proteome</keyword>
<evidence type="ECO:0000256" key="8">
    <source>
        <dbReference type="PROSITE-ProRule" id="PRU01211"/>
    </source>
</evidence>
<dbReference type="InterPro" id="IPR000859">
    <property type="entry name" value="CUB_dom"/>
</dbReference>
<accession>A0A158QWL0</accession>
<evidence type="ECO:0000259" key="10">
    <source>
        <dbReference type="PROSITE" id="PS01180"/>
    </source>
</evidence>
<keyword evidence="5 8" id="KW-0482">Metalloprotease</keyword>
<comment type="caution">
    <text evidence="7">Lacks conserved residue(s) required for the propagation of feature annotation.</text>
</comment>
<evidence type="ECO:0000256" key="9">
    <source>
        <dbReference type="RuleBase" id="RU361183"/>
    </source>
</evidence>
<keyword evidence="2 8" id="KW-0479">Metal-binding</keyword>
<dbReference type="GO" id="GO:0004222">
    <property type="term" value="F:metalloendopeptidase activity"/>
    <property type="evidence" value="ECO:0007669"/>
    <property type="project" value="UniProtKB-UniRule"/>
</dbReference>
<dbReference type="PANTHER" id="PTHR10127">
    <property type="entry name" value="DISCOIDIN, CUB, EGF, LAMININ , AND ZINC METALLOPROTEASE DOMAIN CONTAINING"/>
    <property type="match status" value="1"/>
</dbReference>
<evidence type="ECO:0000313" key="13">
    <source>
        <dbReference type="Proteomes" id="UP000271162"/>
    </source>
</evidence>
<reference evidence="14" key="1">
    <citation type="submission" date="2016-04" db="UniProtKB">
        <authorList>
            <consortium name="WormBaseParasite"/>
        </authorList>
    </citation>
    <scope>IDENTIFICATION</scope>
</reference>
<evidence type="ECO:0000256" key="6">
    <source>
        <dbReference type="ARBA" id="ARBA00023157"/>
    </source>
</evidence>
<gene>
    <name evidence="12" type="ORF">NBR_LOCUS421</name>
</gene>
<feature type="binding site" evidence="8">
    <location>
        <position position="170"/>
    </location>
    <ligand>
        <name>Zn(2+)</name>
        <dbReference type="ChEBI" id="CHEBI:29105"/>
        <note>catalytic</note>
    </ligand>
</feature>
<evidence type="ECO:0000256" key="3">
    <source>
        <dbReference type="ARBA" id="ARBA00022801"/>
    </source>
</evidence>
<dbReference type="STRING" id="27835.A0A158QWL0"/>
<dbReference type="EC" id="3.4.24.-" evidence="9"/>
<organism evidence="14">
    <name type="scientific">Nippostrongylus brasiliensis</name>
    <name type="common">Rat hookworm</name>
    <dbReference type="NCBI Taxonomy" id="27835"/>
    <lineage>
        <taxon>Eukaryota</taxon>
        <taxon>Metazoa</taxon>
        <taxon>Ecdysozoa</taxon>
        <taxon>Nematoda</taxon>
        <taxon>Chromadorea</taxon>
        <taxon>Rhabditida</taxon>
        <taxon>Rhabditina</taxon>
        <taxon>Rhabditomorpha</taxon>
        <taxon>Strongyloidea</taxon>
        <taxon>Heligmosomidae</taxon>
        <taxon>Nippostrongylus</taxon>
    </lineage>
</organism>
<evidence type="ECO:0000259" key="11">
    <source>
        <dbReference type="PROSITE" id="PS51864"/>
    </source>
</evidence>
<evidence type="ECO:0000256" key="7">
    <source>
        <dbReference type="PROSITE-ProRule" id="PRU00059"/>
    </source>
</evidence>
<feature type="binding site" evidence="8">
    <location>
        <position position="180"/>
    </location>
    <ligand>
        <name>Zn(2+)</name>
        <dbReference type="ChEBI" id="CHEBI:29105"/>
        <note>catalytic</note>
    </ligand>
</feature>
<dbReference type="PROSITE" id="PS51864">
    <property type="entry name" value="ASTACIN"/>
    <property type="match status" value="1"/>
</dbReference>
<dbReference type="PANTHER" id="PTHR10127:SF780">
    <property type="entry name" value="METALLOENDOPEPTIDASE"/>
    <property type="match status" value="1"/>
</dbReference>
<dbReference type="PRINTS" id="PR00480">
    <property type="entry name" value="ASTACIN"/>
</dbReference>
<comment type="cofactor">
    <cofactor evidence="8 9">
        <name>Zn(2+)</name>
        <dbReference type="ChEBI" id="CHEBI:29105"/>
    </cofactor>
    <text evidence="8 9">Binds 1 zinc ion per subunit.</text>
</comment>
<dbReference type="Gene3D" id="3.40.390.10">
    <property type="entry name" value="Collagenase (Catalytic Domain)"/>
    <property type="match status" value="1"/>
</dbReference>
<dbReference type="SMART" id="SM00235">
    <property type="entry name" value="ZnMc"/>
    <property type="match status" value="1"/>
</dbReference>
<keyword evidence="3 8" id="KW-0378">Hydrolase</keyword>
<feature type="domain" description="Peptidase M12A" evidence="11">
    <location>
        <begin position="50"/>
        <end position="264"/>
    </location>
</feature>
<dbReference type="GO" id="GO:0006508">
    <property type="term" value="P:proteolysis"/>
    <property type="evidence" value="ECO:0007669"/>
    <property type="project" value="UniProtKB-KW"/>
</dbReference>
<proteinExistence type="predicted"/>
<keyword evidence="6" id="KW-1015">Disulfide bond</keyword>
<dbReference type="GO" id="GO:0008270">
    <property type="term" value="F:zinc ion binding"/>
    <property type="evidence" value="ECO:0007669"/>
    <property type="project" value="UniProtKB-UniRule"/>
</dbReference>
<dbReference type="InterPro" id="IPR006026">
    <property type="entry name" value="Peptidase_Metallo"/>
</dbReference>